<dbReference type="InterPro" id="IPR008183">
    <property type="entry name" value="Aldose_1/G6P_1-epimerase"/>
</dbReference>
<comment type="catalytic activity">
    <reaction evidence="1">
        <text>alpha-D-glucose 6-phosphate = beta-D-glucose 6-phosphate</text>
        <dbReference type="Rhea" id="RHEA:16249"/>
        <dbReference type="ChEBI" id="CHEBI:58225"/>
        <dbReference type="ChEBI" id="CHEBI:58247"/>
        <dbReference type="EC" id="5.1.3.15"/>
    </reaction>
</comment>
<dbReference type="KEGG" id="rsz:108819889"/>
<name>A0A9W3CT20_RAPSA</name>
<protein>
    <recommendedName>
        <fullName evidence="3 5">glucose-6-phosphate 1-epimerase</fullName>
        <ecNumber evidence="3 5">5.1.3.15</ecNumber>
    </recommendedName>
</protein>
<evidence type="ECO:0000256" key="3">
    <source>
        <dbReference type="ARBA" id="ARBA00012083"/>
    </source>
</evidence>
<feature type="active site" evidence="6">
    <location>
        <position position="286"/>
    </location>
</feature>
<evidence type="ECO:0000256" key="1">
    <source>
        <dbReference type="ARBA" id="ARBA00001096"/>
    </source>
</evidence>
<keyword evidence="4 5" id="KW-0413">Isomerase</keyword>
<evidence type="ECO:0000256" key="6">
    <source>
        <dbReference type="PIRSR" id="PIRSR016020-1"/>
    </source>
</evidence>
<proteinExistence type="inferred from homology"/>
<dbReference type="InterPro" id="IPR025532">
    <property type="entry name" value="G6P_1-epimerase"/>
</dbReference>
<dbReference type="AlphaFoldDB" id="A0A9W3CT20"/>
<dbReference type="InterPro" id="IPR011013">
    <property type="entry name" value="Gal_mutarotase_sf_dom"/>
</dbReference>
<dbReference type="PANTHER" id="PTHR11122:SF40">
    <property type="entry name" value="GLUCOSE-6-PHOSPHATE 1-EPIMERASE"/>
    <property type="match status" value="1"/>
</dbReference>
<feature type="active site" evidence="6">
    <location>
        <position position="185"/>
    </location>
</feature>
<evidence type="ECO:0000256" key="4">
    <source>
        <dbReference type="ARBA" id="ARBA00023235"/>
    </source>
</evidence>
<dbReference type="PIRSF" id="PIRSF016020">
    <property type="entry name" value="PHexose_mutarotase"/>
    <property type="match status" value="1"/>
</dbReference>
<dbReference type="Pfam" id="PF01263">
    <property type="entry name" value="Aldose_epim"/>
    <property type="match status" value="1"/>
</dbReference>
<dbReference type="PANTHER" id="PTHR11122">
    <property type="entry name" value="APOSPORY-ASSOCIATED PROTEIN C-RELATED"/>
    <property type="match status" value="1"/>
</dbReference>
<dbReference type="RefSeq" id="XP_056854757.1">
    <property type="nucleotide sequence ID" value="XM_056998777.1"/>
</dbReference>
<evidence type="ECO:0000256" key="2">
    <source>
        <dbReference type="ARBA" id="ARBA00005866"/>
    </source>
</evidence>
<dbReference type="GO" id="GO:0030246">
    <property type="term" value="F:carbohydrate binding"/>
    <property type="evidence" value="ECO:0007669"/>
    <property type="project" value="UniProtKB-UniRule"/>
</dbReference>
<dbReference type="EC" id="5.1.3.15" evidence="3 5"/>
<dbReference type="GO" id="GO:0005737">
    <property type="term" value="C:cytoplasm"/>
    <property type="evidence" value="ECO:0007669"/>
    <property type="project" value="TreeGrafter"/>
</dbReference>
<dbReference type="SUPFAM" id="SSF74650">
    <property type="entry name" value="Galactose mutarotase-like"/>
    <property type="match status" value="1"/>
</dbReference>
<dbReference type="CDD" id="cd09020">
    <property type="entry name" value="D-hex-6-P-epi_like"/>
    <property type="match status" value="1"/>
</dbReference>
<feature type="signal peptide" evidence="7">
    <location>
        <begin position="1"/>
        <end position="21"/>
    </location>
</feature>
<evidence type="ECO:0000256" key="5">
    <source>
        <dbReference type="PIRNR" id="PIRNR016020"/>
    </source>
</evidence>
<dbReference type="GO" id="GO:0047938">
    <property type="term" value="F:glucose-6-phosphate 1-epimerase activity"/>
    <property type="evidence" value="ECO:0007669"/>
    <property type="project" value="UniProtKB-UniRule"/>
</dbReference>
<evidence type="ECO:0000256" key="7">
    <source>
        <dbReference type="SAM" id="SignalP"/>
    </source>
</evidence>
<gene>
    <name evidence="9" type="primary">LOC108819889</name>
</gene>
<dbReference type="OrthoDB" id="1659429at2759"/>
<evidence type="ECO:0000313" key="9">
    <source>
        <dbReference type="RefSeq" id="XP_056854757.1"/>
    </source>
</evidence>
<dbReference type="Proteomes" id="UP000504610">
    <property type="component" value="Unplaced"/>
</dbReference>
<comment type="similarity">
    <text evidence="2 5">Belongs to the glucose-6-phosphate 1-epimerase family.</text>
</comment>
<organism evidence="8 9">
    <name type="scientific">Raphanus sativus</name>
    <name type="common">Radish</name>
    <name type="synonym">Raphanus raphanistrum var. sativus</name>
    <dbReference type="NCBI Taxonomy" id="3726"/>
    <lineage>
        <taxon>Eukaryota</taxon>
        <taxon>Viridiplantae</taxon>
        <taxon>Streptophyta</taxon>
        <taxon>Embryophyta</taxon>
        <taxon>Tracheophyta</taxon>
        <taxon>Spermatophyta</taxon>
        <taxon>Magnoliopsida</taxon>
        <taxon>eudicotyledons</taxon>
        <taxon>Gunneridae</taxon>
        <taxon>Pentapetalae</taxon>
        <taxon>rosids</taxon>
        <taxon>malvids</taxon>
        <taxon>Brassicales</taxon>
        <taxon>Brassicaceae</taxon>
        <taxon>Brassiceae</taxon>
        <taxon>Raphanus</taxon>
    </lineage>
</organism>
<dbReference type="Gene3D" id="2.70.98.10">
    <property type="match status" value="1"/>
</dbReference>
<dbReference type="GeneID" id="108819889"/>
<keyword evidence="8" id="KW-1185">Reference proteome</keyword>
<reference evidence="9" key="1">
    <citation type="submission" date="2025-08" db="UniProtKB">
        <authorList>
            <consortium name="RefSeq"/>
        </authorList>
    </citation>
    <scope>IDENTIFICATION</scope>
    <source>
        <tissue evidence="9">Leaf</tissue>
    </source>
</reference>
<dbReference type="InterPro" id="IPR014718">
    <property type="entry name" value="GH-type_carb-bd"/>
</dbReference>
<dbReference type="GO" id="GO:0005975">
    <property type="term" value="P:carbohydrate metabolic process"/>
    <property type="evidence" value="ECO:0007669"/>
    <property type="project" value="InterPro"/>
</dbReference>
<accession>A0A9W3CT20</accession>
<sequence length="314" mass="36020">MWNKGNLILLWAMLVGVVAMAREHRLFERTKGINGLEKIIIRDRQGRSFEVYLYGGQVTSWKNEKGEELLFMSSKAIFKPPKAIRGGIPVLFPQYSNTGPLPSHGFVRNRFWKIEAHPIPVPSSHHSSSALVDLIIRSSQDDLKIWPHKFIYRLRVALGHRGDLTLTSRVTNTDVKPFNFTFALHPYFSVSDISQIQVEGLHGLNYLDQQKNRTRFTDHDKAITFNSQLDRLYLNTPNKIRIVDHKKRKTIVVHKEGQIDAVVWNPWEKKVSDLGVEDYRRFVAVESAAVHKPIILEPGKEWKGILQVSVVPSS</sequence>
<keyword evidence="7" id="KW-0732">Signal</keyword>
<evidence type="ECO:0000313" key="8">
    <source>
        <dbReference type="Proteomes" id="UP000504610"/>
    </source>
</evidence>
<feature type="chain" id="PRO_5040877936" description="glucose-6-phosphate 1-epimerase" evidence="7">
    <location>
        <begin position="22"/>
        <end position="314"/>
    </location>
</feature>